<dbReference type="InterPro" id="IPR010979">
    <property type="entry name" value="Ribosomal_uS13-like_H2TH"/>
</dbReference>
<keyword evidence="6" id="KW-0378">Hydrolase</keyword>
<dbReference type="InterPro" id="IPR044090">
    <property type="entry name" value="Nei2_N"/>
</dbReference>
<dbReference type="InterPro" id="IPR015886">
    <property type="entry name" value="H2TH_FPG"/>
</dbReference>
<keyword evidence="10" id="KW-0456">Lyase</keyword>
<gene>
    <name evidence="16" type="ORF">JNB61_15010</name>
</gene>
<dbReference type="InterPro" id="IPR012319">
    <property type="entry name" value="FPG_cat"/>
</dbReference>
<dbReference type="InterPro" id="IPR000214">
    <property type="entry name" value="Znf_DNA_glyclase/AP_lyase"/>
</dbReference>
<dbReference type="SMART" id="SM00898">
    <property type="entry name" value="Fapy_DNA_glyco"/>
    <property type="match status" value="1"/>
</dbReference>
<keyword evidence="4" id="KW-0227">DNA damage</keyword>
<keyword evidence="12" id="KW-0326">Glycosidase</keyword>
<evidence type="ECO:0000256" key="6">
    <source>
        <dbReference type="ARBA" id="ARBA00022801"/>
    </source>
</evidence>
<evidence type="ECO:0000256" key="8">
    <source>
        <dbReference type="ARBA" id="ARBA00023125"/>
    </source>
</evidence>
<evidence type="ECO:0000256" key="2">
    <source>
        <dbReference type="ARBA" id="ARBA00012720"/>
    </source>
</evidence>
<protein>
    <recommendedName>
        <fullName evidence="2">DNA-(apurinic or apyrimidinic site) lyase</fullName>
        <ecNumber evidence="2">4.2.99.18</ecNumber>
    </recommendedName>
</protein>
<keyword evidence="3" id="KW-0479">Metal-binding</keyword>
<evidence type="ECO:0000256" key="4">
    <source>
        <dbReference type="ARBA" id="ARBA00022763"/>
    </source>
</evidence>
<reference evidence="16 17" key="1">
    <citation type="journal article" date="2021" name="MBio">
        <title>Poor Competitiveness of Bradyrhizobium in Pigeon Pea Root Colonization in Indian Soils.</title>
        <authorList>
            <person name="Chalasani D."/>
            <person name="Basu A."/>
            <person name="Pullabhotla S.V.S.R.N."/>
            <person name="Jorrin B."/>
            <person name="Neal A.L."/>
            <person name="Poole P.S."/>
            <person name="Podile A.R."/>
            <person name="Tkacz A."/>
        </authorList>
    </citation>
    <scope>NUCLEOTIDE SEQUENCE [LARGE SCALE GENOMIC DNA]</scope>
    <source>
        <strain evidence="16 17">HU12</strain>
    </source>
</reference>
<accession>A0ABS7I3C9</accession>
<dbReference type="EMBL" id="JAEUAX010000009">
    <property type="protein sequence ID" value="MBW9111089.1"/>
    <property type="molecule type" value="Genomic_DNA"/>
</dbReference>
<dbReference type="PROSITE" id="PS51068">
    <property type="entry name" value="FPG_CAT"/>
    <property type="match status" value="1"/>
</dbReference>
<evidence type="ECO:0000256" key="10">
    <source>
        <dbReference type="ARBA" id="ARBA00023239"/>
    </source>
</evidence>
<evidence type="ECO:0000256" key="11">
    <source>
        <dbReference type="ARBA" id="ARBA00023268"/>
    </source>
</evidence>
<dbReference type="Gene3D" id="1.10.8.50">
    <property type="match status" value="1"/>
</dbReference>
<sequence length="262" mass="28792">MPEGDSVFQAARRLNTALAGATVTRFELRVPQAATVDLTGEIVHSVVSRGKHLLHRIGPWTLHTHLKMEGEWHVYRRGERWRAPGFRARAVIGATAPDATEWETVGFDLADIAVVATTAEDELVGYLGPDPLSDAWDPATATANLLADTRAVHVALQDQRNVAGFGNEYVNEILFVRGVLPTTPASETDAAAIVDLGARMIRANRDRIGRTFTGDSRPGRSTWVYRREGRPCRRCGTLIRGGSLGADPTRERIVFWCPACQR</sequence>
<dbReference type="Proteomes" id="UP000777440">
    <property type="component" value="Unassembled WGS sequence"/>
</dbReference>
<feature type="domain" description="Formamidopyrimidine-DNA glycosylase catalytic" evidence="15">
    <location>
        <begin position="2"/>
        <end position="90"/>
    </location>
</feature>
<evidence type="ECO:0000256" key="5">
    <source>
        <dbReference type="ARBA" id="ARBA00022771"/>
    </source>
</evidence>
<evidence type="ECO:0000256" key="9">
    <source>
        <dbReference type="ARBA" id="ARBA00023204"/>
    </source>
</evidence>
<evidence type="ECO:0000256" key="7">
    <source>
        <dbReference type="ARBA" id="ARBA00022833"/>
    </source>
</evidence>
<keyword evidence="8" id="KW-0238">DNA-binding</keyword>
<name>A0ABS7I3C9_9MICO</name>
<dbReference type="Pfam" id="PF06831">
    <property type="entry name" value="H2TH"/>
    <property type="match status" value="1"/>
</dbReference>
<evidence type="ECO:0000259" key="14">
    <source>
        <dbReference type="PROSITE" id="PS51066"/>
    </source>
</evidence>
<dbReference type="PANTHER" id="PTHR42697:SF1">
    <property type="entry name" value="ENDONUCLEASE 8"/>
    <property type="match status" value="1"/>
</dbReference>
<evidence type="ECO:0000256" key="1">
    <source>
        <dbReference type="ARBA" id="ARBA00009409"/>
    </source>
</evidence>
<comment type="caution">
    <text evidence="16">The sequence shown here is derived from an EMBL/GenBank/DDBJ whole genome shotgun (WGS) entry which is preliminary data.</text>
</comment>
<dbReference type="Pfam" id="PF01149">
    <property type="entry name" value="Fapy_DNA_glyco"/>
    <property type="match status" value="1"/>
</dbReference>
<dbReference type="Gene3D" id="3.20.190.10">
    <property type="entry name" value="MutM-like, N-terminal"/>
    <property type="match status" value="1"/>
</dbReference>
<dbReference type="SUPFAM" id="SSF46946">
    <property type="entry name" value="S13-like H2TH domain"/>
    <property type="match status" value="1"/>
</dbReference>
<feature type="domain" description="FPG-type" evidence="14">
    <location>
        <begin position="223"/>
        <end position="262"/>
    </location>
</feature>
<proteinExistence type="inferred from homology"/>
<keyword evidence="5 13" id="KW-0863">Zinc-finger</keyword>
<organism evidence="16 17">
    <name type="scientific">Microbacterium ureisolvens</name>
    <dbReference type="NCBI Taxonomy" id="2781186"/>
    <lineage>
        <taxon>Bacteria</taxon>
        <taxon>Bacillati</taxon>
        <taxon>Actinomycetota</taxon>
        <taxon>Actinomycetes</taxon>
        <taxon>Micrococcales</taxon>
        <taxon>Microbacteriaceae</taxon>
        <taxon>Microbacterium</taxon>
    </lineage>
</organism>
<evidence type="ECO:0000313" key="17">
    <source>
        <dbReference type="Proteomes" id="UP000777440"/>
    </source>
</evidence>
<dbReference type="EC" id="4.2.99.18" evidence="2"/>
<comment type="similarity">
    <text evidence="1">Belongs to the FPG family.</text>
</comment>
<evidence type="ECO:0000313" key="16">
    <source>
        <dbReference type="EMBL" id="MBW9111089.1"/>
    </source>
</evidence>
<dbReference type="RefSeq" id="WP_220340133.1">
    <property type="nucleotide sequence ID" value="NZ_JAEUAX010000009.1"/>
</dbReference>
<dbReference type="SUPFAM" id="SSF57716">
    <property type="entry name" value="Glucocorticoid receptor-like (DNA-binding domain)"/>
    <property type="match status" value="1"/>
</dbReference>
<keyword evidence="17" id="KW-1185">Reference proteome</keyword>
<dbReference type="PANTHER" id="PTHR42697">
    <property type="entry name" value="ENDONUCLEASE 8"/>
    <property type="match status" value="1"/>
</dbReference>
<keyword evidence="11" id="KW-0511">Multifunctional enzyme</keyword>
<keyword evidence="9" id="KW-0234">DNA repair</keyword>
<evidence type="ECO:0000256" key="13">
    <source>
        <dbReference type="PROSITE-ProRule" id="PRU00391"/>
    </source>
</evidence>
<dbReference type="CDD" id="cd08971">
    <property type="entry name" value="AcNei2_N"/>
    <property type="match status" value="1"/>
</dbReference>
<dbReference type="PROSITE" id="PS51066">
    <property type="entry name" value="ZF_FPG_2"/>
    <property type="match status" value="1"/>
</dbReference>
<dbReference type="InterPro" id="IPR035937">
    <property type="entry name" value="FPG_N"/>
</dbReference>
<keyword evidence="7" id="KW-0862">Zinc</keyword>
<evidence type="ECO:0000256" key="3">
    <source>
        <dbReference type="ARBA" id="ARBA00022723"/>
    </source>
</evidence>
<evidence type="ECO:0000256" key="12">
    <source>
        <dbReference type="ARBA" id="ARBA00023295"/>
    </source>
</evidence>
<dbReference type="SUPFAM" id="SSF81624">
    <property type="entry name" value="N-terminal domain of MutM-like DNA repair proteins"/>
    <property type="match status" value="1"/>
</dbReference>
<evidence type="ECO:0000259" key="15">
    <source>
        <dbReference type="PROSITE" id="PS51068"/>
    </source>
</evidence>
<dbReference type="SMART" id="SM01232">
    <property type="entry name" value="H2TH"/>
    <property type="match status" value="1"/>
</dbReference>